<evidence type="ECO:0000313" key="1">
    <source>
        <dbReference type="EMBL" id="DAE19047.1"/>
    </source>
</evidence>
<dbReference type="EMBL" id="BK015666">
    <property type="protein sequence ID" value="DAE19047.1"/>
    <property type="molecule type" value="Genomic_DNA"/>
</dbReference>
<accession>A0A8S5QIE3</accession>
<reference evidence="1" key="1">
    <citation type="journal article" date="2021" name="Proc. Natl. Acad. Sci. U.S.A.">
        <title>A Catalog of Tens of Thousands of Viruses from Human Metagenomes Reveals Hidden Associations with Chronic Diseases.</title>
        <authorList>
            <person name="Tisza M.J."/>
            <person name="Buck C.B."/>
        </authorList>
    </citation>
    <scope>NUCLEOTIDE SEQUENCE</scope>
    <source>
        <strain evidence="1">CtiOl67</strain>
    </source>
</reference>
<proteinExistence type="predicted"/>
<protein>
    <submittedName>
        <fullName evidence="1">Uncharacterized protein</fullName>
    </submittedName>
</protein>
<sequence length="32" mass="3923">MTYQQCSKYGQNNQQTFRIVLAFVYQIYQMNL</sequence>
<name>A0A8S5QIE3_9CAUD</name>
<organism evidence="1">
    <name type="scientific">Siphoviridae sp. ctiOl67</name>
    <dbReference type="NCBI Taxonomy" id="2825622"/>
    <lineage>
        <taxon>Viruses</taxon>
        <taxon>Duplodnaviria</taxon>
        <taxon>Heunggongvirae</taxon>
        <taxon>Uroviricota</taxon>
        <taxon>Caudoviricetes</taxon>
    </lineage>
</organism>